<evidence type="ECO:0000256" key="2">
    <source>
        <dbReference type="ARBA" id="ARBA00012616"/>
    </source>
</evidence>
<evidence type="ECO:0000256" key="4">
    <source>
        <dbReference type="ARBA" id="ARBA00022679"/>
    </source>
</evidence>
<dbReference type="SUPFAM" id="SSF101790">
    <property type="entry name" value="Aminomethyltransferase beta-barrel domain"/>
    <property type="match status" value="1"/>
</dbReference>
<dbReference type="NCBIfam" id="TIGR00528">
    <property type="entry name" value="gcvT"/>
    <property type="match status" value="1"/>
</dbReference>
<dbReference type="Gene3D" id="2.40.30.110">
    <property type="entry name" value="Aminomethyltransferase beta-barrel domains"/>
    <property type="match status" value="1"/>
</dbReference>
<dbReference type="PANTHER" id="PTHR43757">
    <property type="entry name" value="AMINOMETHYLTRANSFERASE"/>
    <property type="match status" value="1"/>
</dbReference>
<gene>
    <name evidence="10" type="primary">gcvT</name>
    <name evidence="10" type="ORF">NCTC10717_00352</name>
</gene>
<keyword evidence="10" id="KW-0489">Methyltransferase</keyword>
<feature type="domain" description="GCVT N-terminal" evidence="8">
    <location>
        <begin position="9"/>
        <end position="254"/>
    </location>
</feature>
<proteinExistence type="inferred from homology"/>
<evidence type="ECO:0000256" key="7">
    <source>
        <dbReference type="PIRSR" id="PIRSR006487-1"/>
    </source>
</evidence>
<organism evidence="10 11">
    <name type="scientific">Suttonella indologenes</name>
    <dbReference type="NCBI Taxonomy" id="13276"/>
    <lineage>
        <taxon>Bacteria</taxon>
        <taxon>Pseudomonadati</taxon>
        <taxon>Pseudomonadota</taxon>
        <taxon>Gammaproteobacteria</taxon>
        <taxon>Cardiobacteriales</taxon>
        <taxon>Cardiobacteriaceae</taxon>
        <taxon>Suttonella</taxon>
    </lineage>
</organism>
<dbReference type="Pfam" id="PF08669">
    <property type="entry name" value="GCV_T_C"/>
    <property type="match status" value="1"/>
</dbReference>
<dbReference type="GO" id="GO:0006546">
    <property type="term" value="P:glycine catabolic process"/>
    <property type="evidence" value="ECO:0007669"/>
    <property type="project" value="InterPro"/>
</dbReference>
<dbReference type="InterPro" id="IPR006223">
    <property type="entry name" value="GcvT"/>
</dbReference>
<evidence type="ECO:0000256" key="6">
    <source>
        <dbReference type="ARBA" id="ARBA00047665"/>
    </source>
</evidence>
<evidence type="ECO:0000256" key="3">
    <source>
        <dbReference type="ARBA" id="ARBA00022576"/>
    </source>
</evidence>
<dbReference type="InterPro" id="IPR028896">
    <property type="entry name" value="GcvT/YgfZ/DmdA"/>
</dbReference>
<sequence>MSDSLHTALYDQHVRLGAKMVDFAGYAMPVQYGGGILQEHLHTRAQAGVFDVSHMGQVLLKVSAAELESVFPVDTADKALGQQMYSFLLNEQGGVEDDLMITRREADFYVVLNASRKDNDVARLRAAFGEERVQYWQDRSLLAVQGPAAVDVLSQWQPQVRELGFMRGGEYLFDGVACWVSRSGYTGEDGFEISIPEAFVETFFARLLADSRVLPIGLGARDSLRLEAGLCLYGQDLRSDVSPLEAGLLWAIAKSRRPEGAKAGGYWGSEALAAQLATGAARKRVGLRPEGKLPVRAHTPLFDAQGNAVGEVTSGGFAPSVNAPVAMGLVSAEAAAAGTVLQAQVRGKLLPMQVVNMPFVTKRYQS</sequence>
<dbReference type="Proteomes" id="UP000254575">
    <property type="component" value="Unassembled WGS sequence"/>
</dbReference>
<comment type="similarity">
    <text evidence="1">Belongs to the GcvT family.</text>
</comment>
<dbReference type="InterPro" id="IPR027266">
    <property type="entry name" value="TrmE/GcvT-like"/>
</dbReference>
<dbReference type="PANTHER" id="PTHR43757:SF2">
    <property type="entry name" value="AMINOMETHYLTRANSFERASE, MITOCHONDRIAL"/>
    <property type="match status" value="1"/>
</dbReference>
<feature type="binding site" evidence="7">
    <location>
        <position position="192"/>
    </location>
    <ligand>
        <name>substrate</name>
    </ligand>
</feature>
<evidence type="ECO:0000313" key="10">
    <source>
        <dbReference type="EMBL" id="SUO92019.1"/>
    </source>
</evidence>
<keyword evidence="4 10" id="KW-0808">Transferase</keyword>
<evidence type="ECO:0000259" key="8">
    <source>
        <dbReference type="Pfam" id="PF01571"/>
    </source>
</evidence>
<dbReference type="GO" id="GO:0004047">
    <property type="term" value="F:aminomethyltransferase activity"/>
    <property type="evidence" value="ECO:0007669"/>
    <property type="project" value="UniProtKB-EC"/>
</dbReference>
<dbReference type="RefSeq" id="WP_115217657.1">
    <property type="nucleotide sequence ID" value="NZ_UHIA01000003.1"/>
</dbReference>
<dbReference type="InterPro" id="IPR029043">
    <property type="entry name" value="GcvT/YgfZ_C"/>
</dbReference>
<reference evidence="10 11" key="1">
    <citation type="submission" date="2018-06" db="EMBL/GenBank/DDBJ databases">
        <authorList>
            <consortium name="Pathogen Informatics"/>
            <person name="Doyle S."/>
        </authorList>
    </citation>
    <scope>NUCLEOTIDE SEQUENCE [LARGE SCALE GENOMIC DNA]</scope>
    <source>
        <strain evidence="10 11">NCTC10717</strain>
    </source>
</reference>
<keyword evidence="11" id="KW-1185">Reference proteome</keyword>
<feature type="domain" description="Aminomethyltransferase C-terminal" evidence="9">
    <location>
        <begin position="282"/>
        <end position="360"/>
    </location>
</feature>
<dbReference type="SUPFAM" id="SSF103025">
    <property type="entry name" value="Folate-binding domain"/>
    <property type="match status" value="1"/>
</dbReference>
<evidence type="ECO:0000256" key="1">
    <source>
        <dbReference type="ARBA" id="ARBA00008609"/>
    </source>
</evidence>
<dbReference type="GO" id="GO:0032259">
    <property type="term" value="P:methylation"/>
    <property type="evidence" value="ECO:0007669"/>
    <property type="project" value="UniProtKB-KW"/>
</dbReference>
<dbReference type="GO" id="GO:0008483">
    <property type="term" value="F:transaminase activity"/>
    <property type="evidence" value="ECO:0007669"/>
    <property type="project" value="UniProtKB-KW"/>
</dbReference>
<dbReference type="AlphaFoldDB" id="A0A380MJH0"/>
<name>A0A380MJH0_9GAMM</name>
<protein>
    <recommendedName>
        <fullName evidence="2">aminomethyltransferase</fullName>
        <ecNumber evidence="2">2.1.2.10</ecNumber>
    </recommendedName>
    <alternativeName>
        <fullName evidence="5">Glycine cleavage system T protein</fullName>
    </alternativeName>
</protein>
<accession>A0A380MJH0</accession>
<evidence type="ECO:0000313" key="11">
    <source>
        <dbReference type="Proteomes" id="UP000254575"/>
    </source>
</evidence>
<dbReference type="NCBIfam" id="NF001567">
    <property type="entry name" value="PRK00389.1"/>
    <property type="match status" value="1"/>
</dbReference>
<evidence type="ECO:0000259" key="9">
    <source>
        <dbReference type="Pfam" id="PF08669"/>
    </source>
</evidence>
<dbReference type="Pfam" id="PF01571">
    <property type="entry name" value="GCV_T"/>
    <property type="match status" value="1"/>
</dbReference>
<dbReference type="Gene3D" id="3.30.1360.120">
    <property type="entry name" value="Probable tRNA modification gtpase trme, domain 1"/>
    <property type="match status" value="1"/>
</dbReference>
<dbReference type="InterPro" id="IPR013977">
    <property type="entry name" value="GcvT_C"/>
</dbReference>
<keyword evidence="3" id="KW-0032">Aminotransferase</keyword>
<dbReference type="NCBIfam" id="NF010093">
    <property type="entry name" value="PRK13579.1"/>
    <property type="match status" value="1"/>
</dbReference>
<dbReference type="OrthoDB" id="9774591at2"/>
<dbReference type="EMBL" id="UHIA01000003">
    <property type="protein sequence ID" value="SUO92019.1"/>
    <property type="molecule type" value="Genomic_DNA"/>
</dbReference>
<dbReference type="Gene3D" id="4.10.1250.10">
    <property type="entry name" value="Aminomethyltransferase fragment"/>
    <property type="match status" value="1"/>
</dbReference>
<evidence type="ECO:0000256" key="5">
    <source>
        <dbReference type="ARBA" id="ARBA00031395"/>
    </source>
</evidence>
<dbReference type="PIRSF" id="PIRSF006487">
    <property type="entry name" value="GcvT"/>
    <property type="match status" value="1"/>
</dbReference>
<dbReference type="GO" id="GO:0005960">
    <property type="term" value="C:glycine cleavage complex"/>
    <property type="evidence" value="ECO:0007669"/>
    <property type="project" value="InterPro"/>
</dbReference>
<comment type="catalytic activity">
    <reaction evidence="6">
        <text>N(6)-[(R)-S(8)-aminomethyldihydrolipoyl]-L-lysyl-[protein] + (6S)-5,6,7,8-tetrahydrofolate = N(6)-[(R)-dihydrolipoyl]-L-lysyl-[protein] + (6R)-5,10-methylene-5,6,7,8-tetrahydrofolate + NH4(+)</text>
        <dbReference type="Rhea" id="RHEA:16945"/>
        <dbReference type="Rhea" id="RHEA-COMP:10475"/>
        <dbReference type="Rhea" id="RHEA-COMP:10492"/>
        <dbReference type="ChEBI" id="CHEBI:15636"/>
        <dbReference type="ChEBI" id="CHEBI:28938"/>
        <dbReference type="ChEBI" id="CHEBI:57453"/>
        <dbReference type="ChEBI" id="CHEBI:83100"/>
        <dbReference type="ChEBI" id="CHEBI:83143"/>
        <dbReference type="EC" id="2.1.2.10"/>
    </reaction>
</comment>
<dbReference type="InterPro" id="IPR006222">
    <property type="entry name" value="GCVT_N"/>
</dbReference>
<dbReference type="Gene3D" id="3.30.70.1400">
    <property type="entry name" value="Aminomethyltransferase beta-barrel domains"/>
    <property type="match status" value="1"/>
</dbReference>
<dbReference type="GO" id="GO:0008168">
    <property type="term" value="F:methyltransferase activity"/>
    <property type="evidence" value="ECO:0007669"/>
    <property type="project" value="UniProtKB-KW"/>
</dbReference>
<dbReference type="EC" id="2.1.2.10" evidence="2"/>